<dbReference type="PANTHER" id="PTHR16172:SF41">
    <property type="entry name" value="MAJOR FACILITATOR SUPERFAMILY DOMAIN-CONTAINING PROTEIN 6-LIKE"/>
    <property type="match status" value="1"/>
</dbReference>
<evidence type="ECO:0000256" key="2">
    <source>
        <dbReference type="ARBA" id="ARBA00005241"/>
    </source>
</evidence>
<dbReference type="InterPro" id="IPR024989">
    <property type="entry name" value="MFS_assoc_dom"/>
</dbReference>
<accession>A0A7I8VNJ4</accession>
<evidence type="ECO:0000256" key="1">
    <source>
        <dbReference type="ARBA" id="ARBA00004141"/>
    </source>
</evidence>
<feature type="transmembrane region" description="Helical" evidence="6">
    <location>
        <begin position="533"/>
        <end position="553"/>
    </location>
</feature>
<name>A0A7I8VNJ4_9ANNE</name>
<keyword evidence="9" id="KW-1185">Reference proteome</keyword>
<evidence type="ECO:0000256" key="6">
    <source>
        <dbReference type="SAM" id="Phobius"/>
    </source>
</evidence>
<evidence type="ECO:0000259" key="7">
    <source>
        <dbReference type="Pfam" id="PF12832"/>
    </source>
</evidence>
<dbReference type="AlphaFoldDB" id="A0A7I8VNJ4"/>
<comment type="similarity">
    <text evidence="2">Belongs to the major facilitator superfamily. MFSD6 family.</text>
</comment>
<feature type="transmembrane region" description="Helical" evidence="6">
    <location>
        <begin position="332"/>
        <end position="353"/>
    </location>
</feature>
<dbReference type="Proteomes" id="UP000549394">
    <property type="component" value="Unassembled WGS sequence"/>
</dbReference>
<dbReference type="GO" id="GO:0016020">
    <property type="term" value="C:membrane"/>
    <property type="evidence" value="ECO:0007669"/>
    <property type="project" value="UniProtKB-SubCell"/>
</dbReference>
<feature type="transmembrane region" description="Helical" evidence="6">
    <location>
        <begin position="378"/>
        <end position="400"/>
    </location>
</feature>
<proteinExistence type="inferred from homology"/>
<dbReference type="InterPro" id="IPR036259">
    <property type="entry name" value="MFS_trans_sf"/>
</dbReference>
<comment type="subcellular location">
    <subcellularLocation>
        <location evidence="1">Membrane</location>
        <topology evidence="1">Multi-pass membrane protein</topology>
    </subcellularLocation>
</comment>
<evidence type="ECO:0000313" key="8">
    <source>
        <dbReference type="EMBL" id="CAD5116156.1"/>
    </source>
</evidence>
<feature type="transmembrane region" description="Helical" evidence="6">
    <location>
        <begin position="463"/>
        <end position="484"/>
    </location>
</feature>
<dbReference type="Pfam" id="PF12832">
    <property type="entry name" value="MFS_1_like"/>
    <property type="match status" value="1"/>
</dbReference>
<keyword evidence="3 6" id="KW-0812">Transmembrane</keyword>
<dbReference type="SUPFAM" id="SSF103473">
    <property type="entry name" value="MFS general substrate transporter"/>
    <property type="match status" value="1"/>
</dbReference>
<comment type="caution">
    <text evidence="8">The sequence shown here is derived from an EMBL/GenBank/DDBJ whole genome shotgun (WGS) entry which is preliminary data.</text>
</comment>
<dbReference type="Gene3D" id="1.20.1250.20">
    <property type="entry name" value="MFS general substrate transporter like domains"/>
    <property type="match status" value="2"/>
</dbReference>
<dbReference type="InterPro" id="IPR051717">
    <property type="entry name" value="MFS_MFSD6"/>
</dbReference>
<organism evidence="8 9">
    <name type="scientific">Dimorphilus gyrociliatus</name>
    <dbReference type="NCBI Taxonomy" id="2664684"/>
    <lineage>
        <taxon>Eukaryota</taxon>
        <taxon>Metazoa</taxon>
        <taxon>Spiralia</taxon>
        <taxon>Lophotrochozoa</taxon>
        <taxon>Annelida</taxon>
        <taxon>Polychaeta</taxon>
        <taxon>Polychaeta incertae sedis</taxon>
        <taxon>Dinophilidae</taxon>
        <taxon>Dimorphilus</taxon>
    </lineage>
</organism>
<feature type="transmembrane region" description="Helical" evidence="6">
    <location>
        <begin position="406"/>
        <end position="424"/>
    </location>
</feature>
<dbReference type="PANTHER" id="PTHR16172">
    <property type="entry name" value="MAJOR FACILITATOR SUPERFAMILY DOMAIN-CONTAINING PROTEIN 6-LIKE"/>
    <property type="match status" value="1"/>
</dbReference>
<sequence length="603" mass="67886">MTSKYNSKDRPAIFYRQVVINLFNFSLASSKFCLLPFLTLYLKFLGLEPLHVGLIFAVYSFLPIIGKWTCSKCATSCGFRRAALMLSLFFTILGYVVIMFIPPKTSAYDKNFLCIPKNDSDKQFPPSVPSTTTEFVTKFNLVTERKTELPTEFRELTKAITEKITTRNVVSNSPISSFDLLSERDKNLLASRTDVNKLRLLTREQLTMVLAKIKEKSRRVSRSPTTPATDFLSRTLNKMTSGVHSVADKLKNVENKTLLFVLLTISGISLFGSAVEPVADDIWHDFLDRFDRLDKYGSHSTWYDFGTIWTPVTIAAAVEFGNCERIMHLPTVYLFFLSFACLMGFCLILSIFFPNKTAHRKRKFLFGLRTTFGDVRSIFLTITAMACGFATSTVEIFLFWKMFKDGNWLSLGIVVSASRVGQVVSSTIVGRALKNLIFFETCLGLFFISAGLVWCSLVEKAGGLWLTPACVGVMGFGKGFILSARHWHPEFRINSIIVNRRAQSVVNHFENHIGFGIGALISGPIYSKWGVEVLMQIGAILLGLFLIANILVAKCSPPRPTVKYSKLLPDVELDDDEEDSDKEEDDWLEHALIRDKMGTKIIK</sequence>
<reference evidence="8 9" key="1">
    <citation type="submission" date="2020-08" db="EMBL/GenBank/DDBJ databases">
        <authorList>
            <person name="Hejnol A."/>
        </authorList>
    </citation>
    <scope>NUCLEOTIDE SEQUENCE [LARGE SCALE GENOMIC DNA]</scope>
</reference>
<feature type="transmembrane region" description="Helical" evidence="6">
    <location>
        <begin position="505"/>
        <end position="527"/>
    </location>
</feature>
<evidence type="ECO:0000313" key="9">
    <source>
        <dbReference type="Proteomes" id="UP000549394"/>
    </source>
</evidence>
<feature type="transmembrane region" description="Helical" evidence="6">
    <location>
        <begin position="82"/>
        <end position="101"/>
    </location>
</feature>
<evidence type="ECO:0000256" key="5">
    <source>
        <dbReference type="ARBA" id="ARBA00023136"/>
    </source>
</evidence>
<feature type="transmembrane region" description="Helical" evidence="6">
    <location>
        <begin position="50"/>
        <end position="70"/>
    </location>
</feature>
<keyword evidence="5 6" id="KW-0472">Membrane</keyword>
<evidence type="ECO:0000256" key="3">
    <source>
        <dbReference type="ARBA" id="ARBA00022692"/>
    </source>
</evidence>
<dbReference type="OrthoDB" id="515887at2759"/>
<dbReference type="EMBL" id="CAJFCJ010000006">
    <property type="protein sequence ID" value="CAD5116156.1"/>
    <property type="molecule type" value="Genomic_DNA"/>
</dbReference>
<protein>
    <submittedName>
        <fullName evidence="8">DgyrCDS5078</fullName>
    </submittedName>
</protein>
<gene>
    <name evidence="8" type="ORF">DGYR_LOCUS4804</name>
</gene>
<feature type="transmembrane region" description="Helical" evidence="6">
    <location>
        <begin position="436"/>
        <end position="457"/>
    </location>
</feature>
<keyword evidence="4 6" id="KW-1133">Transmembrane helix</keyword>
<feature type="domain" description="Major facilitator superfamily associated" evidence="7">
    <location>
        <begin position="32"/>
        <end position="529"/>
    </location>
</feature>
<evidence type="ECO:0000256" key="4">
    <source>
        <dbReference type="ARBA" id="ARBA00022989"/>
    </source>
</evidence>
<feature type="transmembrane region" description="Helical" evidence="6">
    <location>
        <begin position="21"/>
        <end position="44"/>
    </location>
</feature>